<comment type="similarity">
    <text evidence="2">Belongs to the membrane fusion protein (MFP) (TC 8.A.1) family.</text>
</comment>
<evidence type="ECO:0000256" key="6">
    <source>
        <dbReference type="SAM" id="MobiDB-lite"/>
    </source>
</evidence>
<evidence type="ECO:0000256" key="4">
    <source>
        <dbReference type="ARBA" id="ARBA00023054"/>
    </source>
</evidence>
<feature type="coiled-coil region" evidence="5">
    <location>
        <begin position="101"/>
        <end position="171"/>
    </location>
</feature>
<dbReference type="RefSeq" id="WP_050534985.1">
    <property type="nucleotide sequence ID" value="NZ_CTKE01000009.1"/>
</dbReference>
<dbReference type="Pfam" id="PF25967">
    <property type="entry name" value="RND-MFP_C"/>
    <property type="match status" value="1"/>
</dbReference>
<dbReference type="GO" id="GO:1990281">
    <property type="term" value="C:efflux pump complex"/>
    <property type="evidence" value="ECO:0007669"/>
    <property type="project" value="TreeGrafter"/>
</dbReference>
<keyword evidence="7" id="KW-0472">Membrane</keyword>
<keyword evidence="7" id="KW-0812">Transmembrane</keyword>
<keyword evidence="7" id="KW-1133">Transmembrane helix</keyword>
<sequence length="411" mass="44934">MRINLAHRKQRLAVILLITLLIIIGGSIALWLSSSQQDAPLLTETINRGDIERNVMATGSLKPSLQVNVGAQVNGQLTKLYVKQGDRVTRGQLLAEIDPTLQQNELRKSEAELQSSQAQKQAAQALLRQYQLELRRQQTLAKDGSGVKSTLEQAQAQYDSQLAQLNVNEAQIVQSRMALETAKANLGFTRIMAPIDGEVLGIVTKEGQTIVSSQTVPTILVLANVDTMTVHTRISETDILKVRVGQPLWFYVVADPQRRYESQMDAIQEASAESLREESSGAANNQQPSAVYYNGIFSIANHERLLRTSMTAQVFIITAQAKNVLRVPLSALGEQERTAPPAASQAATSPPAISLQPGTRYRVQVSKNNQLAERWVTVGLRDGQYAEVKSGLQQGEQVVLMGKPSGANNGH</sequence>
<evidence type="ECO:0000259" key="9">
    <source>
        <dbReference type="Pfam" id="PF25967"/>
    </source>
</evidence>
<feature type="transmembrane region" description="Helical" evidence="7">
    <location>
        <begin position="12"/>
        <end position="32"/>
    </location>
</feature>
<evidence type="ECO:0000256" key="7">
    <source>
        <dbReference type="SAM" id="Phobius"/>
    </source>
</evidence>
<dbReference type="Gene3D" id="2.40.50.100">
    <property type="match status" value="1"/>
</dbReference>
<dbReference type="OrthoDB" id="9791520at2"/>
<comment type="subcellular location">
    <subcellularLocation>
        <location evidence="1">Cell envelope</location>
    </subcellularLocation>
</comment>
<evidence type="ECO:0000256" key="3">
    <source>
        <dbReference type="ARBA" id="ARBA00022448"/>
    </source>
</evidence>
<dbReference type="GO" id="GO:0015562">
    <property type="term" value="F:efflux transmembrane transporter activity"/>
    <property type="evidence" value="ECO:0007669"/>
    <property type="project" value="TreeGrafter"/>
</dbReference>
<feature type="domain" description="Multidrug resistance protein MdtA-like C-terminal permuted SH3" evidence="9">
    <location>
        <begin position="358"/>
        <end position="400"/>
    </location>
</feature>
<dbReference type="Pfam" id="PF25917">
    <property type="entry name" value="BSH_RND"/>
    <property type="match status" value="1"/>
</dbReference>
<keyword evidence="4 5" id="KW-0175">Coiled coil</keyword>
<evidence type="ECO:0000313" key="10">
    <source>
        <dbReference type="EMBL" id="CQI90396.1"/>
    </source>
</evidence>
<dbReference type="SUPFAM" id="SSF111369">
    <property type="entry name" value="HlyD-like secretion proteins"/>
    <property type="match status" value="1"/>
</dbReference>
<dbReference type="GO" id="GO:1990195">
    <property type="term" value="C:macrolide transmembrane transporter complex"/>
    <property type="evidence" value="ECO:0007669"/>
    <property type="project" value="InterPro"/>
</dbReference>
<proteinExistence type="inferred from homology"/>
<dbReference type="GO" id="GO:0019898">
    <property type="term" value="C:extrinsic component of membrane"/>
    <property type="evidence" value="ECO:0007669"/>
    <property type="project" value="InterPro"/>
</dbReference>
<dbReference type="EMBL" id="CTKE01000009">
    <property type="protein sequence ID" value="CQI90396.1"/>
    <property type="molecule type" value="Genomic_DNA"/>
</dbReference>
<reference evidence="10 11" key="1">
    <citation type="submission" date="2015-03" db="EMBL/GenBank/DDBJ databases">
        <authorList>
            <person name="Murphy D."/>
        </authorList>
    </citation>
    <scope>NUCLEOTIDE SEQUENCE [LARGE SCALE GENOMIC DNA]</scope>
    <source>
        <strain evidence="10 11">68/02</strain>
    </source>
</reference>
<evidence type="ECO:0000256" key="5">
    <source>
        <dbReference type="SAM" id="Coils"/>
    </source>
</evidence>
<feature type="compositionally biased region" description="Low complexity" evidence="6">
    <location>
        <begin position="338"/>
        <end position="352"/>
    </location>
</feature>
<dbReference type="InterPro" id="IPR058627">
    <property type="entry name" value="MdtA-like_C"/>
</dbReference>
<dbReference type="PANTHER" id="PTHR30469">
    <property type="entry name" value="MULTIDRUG RESISTANCE PROTEIN MDTA"/>
    <property type="match status" value="1"/>
</dbReference>
<feature type="region of interest" description="Disordered" evidence="6">
    <location>
        <begin position="336"/>
        <end position="355"/>
    </location>
</feature>
<accession>A0A0U1HTI3</accession>
<protein>
    <submittedName>
        <fullName evidence="10">Putative type I secretion protein</fullName>
    </submittedName>
</protein>
<dbReference type="GO" id="GO:0030313">
    <property type="term" value="C:cell envelope"/>
    <property type="evidence" value="ECO:0007669"/>
    <property type="project" value="UniProtKB-SubCell"/>
</dbReference>
<name>A0A0U1HTI3_YERRO</name>
<evidence type="ECO:0000256" key="1">
    <source>
        <dbReference type="ARBA" id="ARBA00004196"/>
    </source>
</evidence>
<gene>
    <name evidence="10" type="primary">macA_2</name>
    <name evidence="10" type="ORF">ERS008555_02109</name>
</gene>
<feature type="domain" description="Multidrug resistance protein MdtA-like barrel-sandwich hybrid" evidence="8">
    <location>
        <begin position="66"/>
        <end position="221"/>
    </location>
</feature>
<dbReference type="STRING" id="29485.CH64_3404"/>
<keyword evidence="3" id="KW-0813">Transport</keyword>
<evidence type="ECO:0000256" key="2">
    <source>
        <dbReference type="ARBA" id="ARBA00009477"/>
    </source>
</evidence>
<dbReference type="InterPro" id="IPR006143">
    <property type="entry name" value="RND_pump_MFP"/>
</dbReference>
<dbReference type="Proteomes" id="UP000042054">
    <property type="component" value="Unassembled WGS sequence"/>
</dbReference>
<organism evidence="10 11">
    <name type="scientific">Yersinia rohdei</name>
    <dbReference type="NCBI Taxonomy" id="29485"/>
    <lineage>
        <taxon>Bacteria</taxon>
        <taxon>Pseudomonadati</taxon>
        <taxon>Pseudomonadota</taxon>
        <taxon>Gammaproteobacteria</taxon>
        <taxon>Enterobacterales</taxon>
        <taxon>Yersiniaceae</taxon>
        <taxon>Yersinia</taxon>
    </lineage>
</organism>
<dbReference type="NCBIfam" id="TIGR01730">
    <property type="entry name" value="RND_mfp"/>
    <property type="match status" value="1"/>
</dbReference>
<dbReference type="GO" id="GO:1990961">
    <property type="term" value="P:xenobiotic detoxification by transmembrane export across the plasma membrane"/>
    <property type="evidence" value="ECO:0007669"/>
    <property type="project" value="InterPro"/>
</dbReference>
<dbReference type="InterPro" id="IPR058625">
    <property type="entry name" value="MdtA-like_BSH"/>
</dbReference>
<dbReference type="AlphaFoldDB" id="A0A0U1HTI3"/>
<evidence type="ECO:0000259" key="8">
    <source>
        <dbReference type="Pfam" id="PF25917"/>
    </source>
</evidence>
<dbReference type="PANTHER" id="PTHR30469:SF33">
    <property type="entry name" value="SLR1207 PROTEIN"/>
    <property type="match status" value="1"/>
</dbReference>
<dbReference type="Gene3D" id="6.20.50.140">
    <property type="match status" value="1"/>
</dbReference>
<dbReference type="Gene3D" id="6.10.140.1990">
    <property type="match status" value="1"/>
</dbReference>
<dbReference type="InterPro" id="IPR030190">
    <property type="entry name" value="MacA_alpha-hairpin_sf"/>
</dbReference>
<dbReference type="Gene3D" id="2.40.30.170">
    <property type="match status" value="1"/>
</dbReference>
<evidence type="ECO:0000313" key="11">
    <source>
        <dbReference type="Proteomes" id="UP000042054"/>
    </source>
</evidence>